<dbReference type="Proteomes" id="UP000545606">
    <property type="component" value="Unassembled WGS sequence"/>
</dbReference>
<feature type="transmembrane region" description="Helical" evidence="1">
    <location>
        <begin position="46"/>
        <end position="71"/>
    </location>
</feature>
<reference evidence="2 3" key="1">
    <citation type="submission" date="2020-07" db="EMBL/GenBank/DDBJ databases">
        <title>Draft genome sequence of violacein-producing bacteria and related species.</title>
        <authorList>
            <person name="Wilson H.S."/>
            <person name="De Leon M.E."/>
        </authorList>
    </citation>
    <scope>NUCLEOTIDE SEQUENCE [LARGE SCALE GENOMIC DNA]</scope>
    <source>
        <strain evidence="2 3">HSC-21Su07</strain>
    </source>
</reference>
<evidence type="ECO:0000313" key="2">
    <source>
        <dbReference type="EMBL" id="MBA4706790.1"/>
    </source>
</evidence>
<protein>
    <submittedName>
        <fullName evidence="2">DUF2834 domain-containing protein</fullName>
    </submittedName>
</protein>
<keyword evidence="1" id="KW-0472">Membrane</keyword>
<dbReference type="InterPro" id="IPR021362">
    <property type="entry name" value="DUF2834"/>
</dbReference>
<comment type="caution">
    <text evidence="2">The sequence shown here is derived from an EMBL/GenBank/DDBJ whole genome shotgun (WGS) entry which is preliminary data.</text>
</comment>
<feature type="transmembrane region" description="Helical" evidence="1">
    <location>
        <begin position="83"/>
        <end position="104"/>
    </location>
</feature>
<evidence type="ECO:0000256" key="1">
    <source>
        <dbReference type="SAM" id="Phobius"/>
    </source>
</evidence>
<name>A0A838XUI7_9NEIS</name>
<keyword evidence="1" id="KW-0812">Transmembrane</keyword>
<dbReference type="Pfam" id="PF11196">
    <property type="entry name" value="DUF2834"/>
    <property type="match status" value="1"/>
</dbReference>
<feature type="transmembrane region" description="Helical" evidence="1">
    <location>
        <begin position="7"/>
        <end position="26"/>
    </location>
</feature>
<sequence>MSLKQDHTVLAFFVLAILGFVITWYYNLQYLMQGGGLVPSEFFVAAFANSLTTAITIDVYLSAIVFSAWVISDSRQSQLKWPWVYILVCFSIGLAVAFPLYLAFRELAKIKTCSTKP</sequence>
<dbReference type="RefSeq" id="WP_181834171.1">
    <property type="nucleotide sequence ID" value="NZ_JACERN010000001.1"/>
</dbReference>
<keyword evidence="1" id="KW-1133">Transmembrane helix</keyword>
<evidence type="ECO:0000313" key="3">
    <source>
        <dbReference type="Proteomes" id="UP000545606"/>
    </source>
</evidence>
<organism evidence="2 3">
    <name type="scientific">Aquitalea aquatica</name>
    <dbReference type="NCBI Taxonomy" id="3044273"/>
    <lineage>
        <taxon>Bacteria</taxon>
        <taxon>Pseudomonadati</taxon>
        <taxon>Pseudomonadota</taxon>
        <taxon>Betaproteobacteria</taxon>
        <taxon>Neisseriales</taxon>
        <taxon>Chromobacteriaceae</taxon>
        <taxon>Aquitalea</taxon>
    </lineage>
</organism>
<dbReference type="AlphaFoldDB" id="A0A838XUI7"/>
<accession>A0A838XUI7</accession>
<proteinExistence type="predicted"/>
<gene>
    <name evidence="2" type="ORF">H2Z84_00120</name>
</gene>
<dbReference type="EMBL" id="JACERN010000001">
    <property type="protein sequence ID" value="MBA4706790.1"/>
    <property type="molecule type" value="Genomic_DNA"/>
</dbReference>
<keyword evidence="3" id="KW-1185">Reference proteome</keyword>